<dbReference type="Proteomes" id="UP000775213">
    <property type="component" value="Unassembled WGS sequence"/>
</dbReference>
<gene>
    <name evidence="1" type="ORF">IEQ34_013886</name>
</gene>
<keyword evidence="2" id="KW-1185">Reference proteome</keyword>
<name>A0AAV7GRE9_DENCH</name>
<dbReference type="EMBL" id="JAGFBR010000012">
    <property type="protein sequence ID" value="KAH0458571.1"/>
    <property type="molecule type" value="Genomic_DNA"/>
</dbReference>
<organism evidence="1 2">
    <name type="scientific">Dendrobium chrysotoxum</name>
    <name type="common">Orchid</name>
    <dbReference type="NCBI Taxonomy" id="161865"/>
    <lineage>
        <taxon>Eukaryota</taxon>
        <taxon>Viridiplantae</taxon>
        <taxon>Streptophyta</taxon>
        <taxon>Embryophyta</taxon>
        <taxon>Tracheophyta</taxon>
        <taxon>Spermatophyta</taxon>
        <taxon>Magnoliopsida</taxon>
        <taxon>Liliopsida</taxon>
        <taxon>Asparagales</taxon>
        <taxon>Orchidaceae</taxon>
        <taxon>Epidendroideae</taxon>
        <taxon>Malaxideae</taxon>
        <taxon>Dendrobiinae</taxon>
        <taxon>Dendrobium</taxon>
    </lineage>
</organism>
<protein>
    <submittedName>
        <fullName evidence="1">Uncharacterized protein</fullName>
    </submittedName>
</protein>
<evidence type="ECO:0000313" key="2">
    <source>
        <dbReference type="Proteomes" id="UP000775213"/>
    </source>
</evidence>
<reference evidence="1 2" key="1">
    <citation type="journal article" date="2021" name="Hortic Res">
        <title>Chromosome-scale assembly of the Dendrobium chrysotoxum genome enhances the understanding of orchid evolution.</title>
        <authorList>
            <person name="Zhang Y."/>
            <person name="Zhang G.Q."/>
            <person name="Zhang D."/>
            <person name="Liu X.D."/>
            <person name="Xu X.Y."/>
            <person name="Sun W.H."/>
            <person name="Yu X."/>
            <person name="Zhu X."/>
            <person name="Wang Z.W."/>
            <person name="Zhao X."/>
            <person name="Zhong W.Y."/>
            <person name="Chen H."/>
            <person name="Yin W.L."/>
            <person name="Huang T."/>
            <person name="Niu S.C."/>
            <person name="Liu Z.J."/>
        </authorList>
    </citation>
    <scope>NUCLEOTIDE SEQUENCE [LARGE SCALE GENOMIC DNA]</scope>
    <source>
        <strain evidence="1">Lindl</strain>
    </source>
</reference>
<sequence>MVVFRICLHPSVDDIQHATYRYHCQGIVSHAKMPACVLIVHLMLTLSVDSAECIAVPMIGGIRLIQNKWRQNPSFSALEQYSFQGYSDGKKLLAMGRLSSKLNKTVKFFLMVLLMSMEFNNPGETINDDSGLDNNQLAETSLAIGRLLPVLCKYVERTECFDLSVASMDLMLRSFFYA</sequence>
<comment type="caution">
    <text evidence="1">The sequence shown here is derived from an EMBL/GenBank/DDBJ whole genome shotgun (WGS) entry which is preliminary data.</text>
</comment>
<accession>A0AAV7GRE9</accession>
<dbReference type="AlphaFoldDB" id="A0AAV7GRE9"/>
<evidence type="ECO:0000313" key="1">
    <source>
        <dbReference type="EMBL" id="KAH0458571.1"/>
    </source>
</evidence>
<proteinExistence type="predicted"/>